<dbReference type="EMBL" id="JMZZ02000027">
    <property type="protein sequence ID" value="KFX76598.1"/>
    <property type="molecule type" value="Genomic_DNA"/>
</dbReference>
<dbReference type="AlphaFoldDB" id="A0A0I9SDZ2"/>
<gene>
    <name evidence="1" type="ORF">EE52_0200415</name>
</gene>
<reference evidence="1" key="1">
    <citation type="book" date="2014" name="THE 24TH EUROPEAN CONGRESS OF CLINICAL MICROBIOLOGY AND INFECTIOUS DISEASES" publisher="ECCMID 2014" city="Barcelona, Spain">
        <title>Identification of resistance genes in three multidrug-resistant Bacteroides fragilis isolates by whole genome sequencing.</title>
        <editorList>
            <person name="Unknown"/>
            <person name="A."/>
        </editorList>
        <authorList>
            <person name="Sydenham T.V."/>
            <person name="Hasman H."/>
            <person name="Wang M."/>
            <person name="Soki J."/>
            <person name="Nagy E."/>
            <person name="Justesen U.S."/>
        </authorList>
    </citation>
    <scope>NUCLEOTIDE SEQUENCE</scope>
    <source>
        <strain evidence="1">DCMOUH0018B</strain>
    </source>
</reference>
<organism evidence="1">
    <name type="scientific">Bacteroides fragilis</name>
    <dbReference type="NCBI Taxonomy" id="817"/>
    <lineage>
        <taxon>Bacteria</taxon>
        <taxon>Pseudomonadati</taxon>
        <taxon>Bacteroidota</taxon>
        <taxon>Bacteroidia</taxon>
        <taxon>Bacteroidales</taxon>
        <taxon>Bacteroidaceae</taxon>
        <taxon>Bacteroides</taxon>
    </lineage>
</organism>
<sequence length="177" mass="20975">MKKRRGLKKYYRKLHKQDVNRYWCEALSDNEAWFNLAHEHFDWSGYGNRSWREHKEHLDMLFKHFSIMENRLKGIERPIQMFAVLHINDSEQDALYLHTPNPHTDYPINFVKNGCTVGINCHDIPITDYLKDLEKQGYTVLTSPRKTNNNYLGSFVIFKNGVGESLIVENDNKQQTD</sequence>
<proteinExistence type="predicted"/>
<name>A0A0I9SDZ2_BACFG</name>
<comment type="caution">
    <text evidence="1">The sequence shown here is derived from an EMBL/GenBank/DDBJ whole genome shotgun (WGS) entry which is preliminary data.</text>
</comment>
<accession>A0A0I9SDZ2</accession>
<dbReference type="PATRIC" id="fig|817.53.peg.82"/>
<dbReference type="RefSeq" id="WP_044299310.1">
    <property type="nucleotide sequence ID" value="NZ_CP036542.1"/>
</dbReference>
<protein>
    <submittedName>
        <fullName evidence="1">Uncharacterized protein</fullName>
    </submittedName>
</protein>
<evidence type="ECO:0000313" key="1">
    <source>
        <dbReference type="EMBL" id="KFX76598.1"/>
    </source>
</evidence>
<reference evidence="1" key="2">
    <citation type="submission" date="2014-07" db="EMBL/GenBank/DDBJ databases">
        <title>Genetics and epidemiology of antimicrobial resistance in B. fragilis group.</title>
        <authorList>
            <person name="Sydenham T.V."/>
            <person name="Hasman H."/>
            <person name="Kemp M."/>
            <person name="Justesen U.S."/>
        </authorList>
    </citation>
    <scope>NUCLEOTIDE SEQUENCE [LARGE SCALE GENOMIC DNA]</scope>
    <source>
        <strain evidence="1">DCMOUH0018B</strain>
    </source>
</reference>